<organism evidence="3 4">
    <name type="scientific">Leucobacter chromiireducens subsp. solipictus</name>
    <dbReference type="NCBI Taxonomy" id="398235"/>
    <lineage>
        <taxon>Bacteria</taxon>
        <taxon>Bacillati</taxon>
        <taxon>Actinomycetota</taxon>
        <taxon>Actinomycetes</taxon>
        <taxon>Micrococcales</taxon>
        <taxon>Microbacteriaceae</taxon>
        <taxon>Leucobacter</taxon>
    </lineage>
</organism>
<accession>A0ABS1SC35</accession>
<dbReference type="InterPro" id="IPR023393">
    <property type="entry name" value="START-like_dom_sf"/>
</dbReference>
<evidence type="ECO:0000313" key="3">
    <source>
        <dbReference type="EMBL" id="MBL3678100.1"/>
    </source>
</evidence>
<reference evidence="3 4" key="1">
    <citation type="submission" date="2018-09" db="EMBL/GenBank/DDBJ databases">
        <title>Comparative genomics of Leucobacter spp.</title>
        <authorList>
            <person name="Reis A.C."/>
            <person name="Kolvenbach B.A."/>
            <person name="Corvini P.F.X."/>
            <person name="Nunes O.C."/>
        </authorList>
    </citation>
    <scope>NUCLEOTIDE SEQUENCE [LARGE SCALE GENOMIC DNA]</scope>
    <source>
        <strain evidence="3 4">TAN 31504</strain>
    </source>
</reference>
<protein>
    <submittedName>
        <fullName evidence="3">Polyketide cyclase</fullName>
    </submittedName>
</protein>
<feature type="domain" description="Activator of Hsp90 ATPase homologue 1/2-like C-terminal" evidence="2">
    <location>
        <begin position="36"/>
        <end position="124"/>
    </location>
</feature>
<name>A0ABS1SC35_9MICO</name>
<proteinExistence type="inferred from homology"/>
<evidence type="ECO:0000313" key="4">
    <source>
        <dbReference type="Proteomes" id="UP001645859"/>
    </source>
</evidence>
<keyword evidence="4" id="KW-1185">Reference proteome</keyword>
<gene>
    <name evidence="3" type="ORF">D3230_02110</name>
</gene>
<dbReference type="RefSeq" id="WP_202343337.1">
    <property type="nucleotide sequence ID" value="NZ_BAAAPI010000001.1"/>
</dbReference>
<dbReference type="Pfam" id="PF08327">
    <property type="entry name" value="AHSA1"/>
    <property type="match status" value="1"/>
</dbReference>
<sequence>MIQVTTQIDAVTRELEDTTHDGEAARVQRLTQELPASLAEAWAAVSDQARITAWFQPVTGDLALGGRYQIEGNAGGTILACDPPHDGRAEYLVTWEFGGNVSWLAVRLRAVTPDRTRVELAHTAPLASVPADMWRTYGPGATGVGWDGGMLGLALHLGAQDATLSPAEAEAWALSPEGHEFYRASADRWAAAHEASGADRDTAARAADATYRFYTGQPEAD</sequence>
<dbReference type="SUPFAM" id="SSF55961">
    <property type="entry name" value="Bet v1-like"/>
    <property type="match status" value="1"/>
</dbReference>
<dbReference type="InterPro" id="IPR013538">
    <property type="entry name" value="ASHA1/2-like_C"/>
</dbReference>
<comment type="caution">
    <text evidence="3">The sequence shown here is derived from an EMBL/GenBank/DDBJ whole genome shotgun (WGS) entry which is preliminary data.</text>
</comment>
<evidence type="ECO:0000256" key="1">
    <source>
        <dbReference type="ARBA" id="ARBA00006817"/>
    </source>
</evidence>
<dbReference type="Proteomes" id="UP001645859">
    <property type="component" value="Unassembled WGS sequence"/>
</dbReference>
<dbReference type="EMBL" id="QYAC01000001">
    <property type="protein sequence ID" value="MBL3678100.1"/>
    <property type="molecule type" value="Genomic_DNA"/>
</dbReference>
<comment type="similarity">
    <text evidence="1">Belongs to the AHA1 family.</text>
</comment>
<dbReference type="Gene3D" id="3.30.530.20">
    <property type="match status" value="1"/>
</dbReference>
<evidence type="ECO:0000259" key="2">
    <source>
        <dbReference type="Pfam" id="PF08327"/>
    </source>
</evidence>